<evidence type="ECO:0000256" key="1">
    <source>
        <dbReference type="SAM" id="Coils"/>
    </source>
</evidence>
<feature type="compositionally biased region" description="Basic and acidic residues" evidence="2">
    <location>
        <begin position="18"/>
        <end position="32"/>
    </location>
</feature>
<dbReference type="EMBL" id="AP023367">
    <property type="protein sequence ID" value="BCJ95924.1"/>
    <property type="molecule type" value="Genomic_DNA"/>
</dbReference>
<protein>
    <submittedName>
        <fullName evidence="3">Uncharacterized protein</fullName>
    </submittedName>
</protein>
<evidence type="ECO:0000313" key="3">
    <source>
        <dbReference type="EMBL" id="BCJ95924.1"/>
    </source>
</evidence>
<keyword evidence="1" id="KW-0175">Coiled coil</keyword>
<dbReference type="KEGG" id="acel:acsn021_34930"/>
<reference evidence="3 4" key="1">
    <citation type="journal article" date="2016" name="Int. J. Syst. Evol. Microbiol.">
        <title>Descriptions of Anaerotaenia torta gen. nov., sp. nov. and Anaerocolumna cellulosilytica gen. nov., sp. nov. isolated from a methanogenic reactor of cattle waste.</title>
        <authorList>
            <person name="Uek A."/>
            <person name="Ohtaki Y."/>
            <person name="Kaku N."/>
            <person name="Ueki K."/>
        </authorList>
    </citation>
    <scope>NUCLEOTIDE SEQUENCE [LARGE SCALE GENOMIC DNA]</scope>
    <source>
        <strain evidence="3 4">SN021</strain>
    </source>
</reference>
<feature type="region of interest" description="Disordered" evidence="2">
    <location>
        <begin position="1"/>
        <end position="34"/>
    </location>
</feature>
<feature type="compositionally biased region" description="Basic and acidic residues" evidence="2">
    <location>
        <begin position="270"/>
        <end position="284"/>
    </location>
</feature>
<proteinExistence type="predicted"/>
<dbReference type="Proteomes" id="UP000515561">
    <property type="component" value="Chromosome"/>
</dbReference>
<feature type="coiled-coil region" evidence="1">
    <location>
        <begin position="81"/>
        <end position="115"/>
    </location>
</feature>
<accession>A0A6S6QZ51</accession>
<sequence>MAITNVSERRNQPIAYNRTDDNKVNGKEEKGKSKGKANVINAADLNLPENSILAKKIQAQKKAMKALLDAYNIDQDLDGGIAQRRERIKELETSAVQAQAEMNKIDGLKEDLKETYNIKDDSLEQKQLKVLEKLKDNDNVRNKYQPLTDEEKAILMEMGGQEVDYKGSWNYKTAQAVFNIDEKLTDYQKNALEYHKMKDAWKNQYESAKKEIESENATINGIQQGRLKTKFMVDGSKVAEDILEAASKEAIGMYLEEAKDTIDKKIEENKEKEEEIKEKEKEEELVSGNTPTKETVNSEEVEQIHDVAKLQTDLEREIKKLTQKLLEEDMKGIAVDQQV</sequence>
<dbReference type="AlphaFoldDB" id="A0A6S6QZ51"/>
<keyword evidence="4" id="KW-1185">Reference proteome</keyword>
<name>A0A6S6QZ51_9FIRM</name>
<evidence type="ECO:0000313" key="4">
    <source>
        <dbReference type="Proteomes" id="UP000515561"/>
    </source>
</evidence>
<gene>
    <name evidence="3" type="ORF">acsn021_34930</name>
</gene>
<organism evidence="3 4">
    <name type="scientific">Anaerocolumna cellulosilytica</name>
    <dbReference type="NCBI Taxonomy" id="433286"/>
    <lineage>
        <taxon>Bacteria</taxon>
        <taxon>Bacillati</taxon>
        <taxon>Bacillota</taxon>
        <taxon>Clostridia</taxon>
        <taxon>Lachnospirales</taxon>
        <taxon>Lachnospiraceae</taxon>
        <taxon>Anaerocolumna</taxon>
    </lineage>
</organism>
<dbReference type="RefSeq" id="WP_184092317.1">
    <property type="nucleotide sequence ID" value="NZ_AP023367.1"/>
</dbReference>
<feature type="region of interest" description="Disordered" evidence="2">
    <location>
        <begin position="270"/>
        <end position="301"/>
    </location>
</feature>
<evidence type="ECO:0000256" key="2">
    <source>
        <dbReference type="SAM" id="MobiDB-lite"/>
    </source>
</evidence>